<name>A0A7X3LRZ7_9HYPH</name>
<dbReference type="Pfam" id="PF00550">
    <property type="entry name" value="PP-binding"/>
    <property type="match status" value="1"/>
</dbReference>
<dbReference type="SUPFAM" id="SSF47336">
    <property type="entry name" value="ACP-like"/>
    <property type="match status" value="1"/>
</dbReference>
<feature type="domain" description="Carrier" evidence="1">
    <location>
        <begin position="4"/>
        <end position="80"/>
    </location>
</feature>
<dbReference type="InterPro" id="IPR036736">
    <property type="entry name" value="ACP-like_sf"/>
</dbReference>
<gene>
    <name evidence="2" type="ORF">GR183_03865</name>
</gene>
<accession>A0A7X3LRZ7</accession>
<dbReference type="RefSeq" id="WP_160774298.1">
    <property type="nucleotide sequence ID" value="NZ_WUMV01000002.1"/>
</dbReference>
<keyword evidence="3" id="KW-1185">Reference proteome</keyword>
<dbReference type="InterPro" id="IPR009081">
    <property type="entry name" value="PP-bd_ACP"/>
</dbReference>
<evidence type="ECO:0000313" key="3">
    <source>
        <dbReference type="Proteomes" id="UP000433101"/>
    </source>
</evidence>
<proteinExistence type="predicted"/>
<dbReference type="Proteomes" id="UP000433101">
    <property type="component" value="Unassembled WGS sequence"/>
</dbReference>
<dbReference type="Gene3D" id="1.10.1200.10">
    <property type="entry name" value="ACP-like"/>
    <property type="match status" value="1"/>
</dbReference>
<evidence type="ECO:0000259" key="1">
    <source>
        <dbReference type="PROSITE" id="PS50075"/>
    </source>
</evidence>
<dbReference type="AlphaFoldDB" id="A0A7X3LRZ7"/>
<sequence length="83" mass="9534">MTQEQSEDLVKRILFQVAPELEGEDVDPDEPFREQFEIDSMDFLNLVIGLNKETGIEIPEEDYPKLETLSGCVAYLNQRKGQT</sequence>
<dbReference type="EMBL" id="WUMV01000002">
    <property type="protein sequence ID" value="MXN64032.1"/>
    <property type="molecule type" value="Genomic_DNA"/>
</dbReference>
<evidence type="ECO:0000313" key="2">
    <source>
        <dbReference type="EMBL" id="MXN64032.1"/>
    </source>
</evidence>
<protein>
    <submittedName>
        <fullName evidence="2">Acyl carrier protein</fullName>
    </submittedName>
</protein>
<organism evidence="2 3">
    <name type="scientific">Stappia sediminis</name>
    <dbReference type="NCBI Taxonomy" id="2692190"/>
    <lineage>
        <taxon>Bacteria</taxon>
        <taxon>Pseudomonadati</taxon>
        <taxon>Pseudomonadota</taxon>
        <taxon>Alphaproteobacteria</taxon>
        <taxon>Hyphomicrobiales</taxon>
        <taxon>Stappiaceae</taxon>
        <taxon>Stappia</taxon>
    </lineage>
</organism>
<comment type="caution">
    <text evidence="2">The sequence shown here is derived from an EMBL/GenBank/DDBJ whole genome shotgun (WGS) entry which is preliminary data.</text>
</comment>
<reference evidence="2 3" key="1">
    <citation type="submission" date="2019-12" db="EMBL/GenBank/DDBJ databases">
        <authorList>
            <person name="Li M."/>
        </authorList>
    </citation>
    <scope>NUCLEOTIDE SEQUENCE [LARGE SCALE GENOMIC DNA]</scope>
    <source>
        <strain evidence="2 3">GBMRC 2046</strain>
    </source>
</reference>
<dbReference type="PROSITE" id="PS50075">
    <property type="entry name" value="CARRIER"/>
    <property type="match status" value="1"/>
</dbReference>